<dbReference type="GO" id="GO:0000151">
    <property type="term" value="C:ubiquitin ligase complex"/>
    <property type="evidence" value="ECO:0007669"/>
    <property type="project" value="TreeGrafter"/>
</dbReference>
<evidence type="ECO:0000259" key="2">
    <source>
        <dbReference type="PROSITE" id="PS51229"/>
    </source>
</evidence>
<dbReference type="InterPro" id="IPR005176">
    <property type="entry name" value="PONY_dom"/>
</dbReference>
<comment type="function">
    <text evidence="1">Neddylation of cullins play an essential role in the regulation of SCF-type complexes activity.</text>
</comment>
<proteinExistence type="predicted"/>
<protein>
    <recommendedName>
        <fullName evidence="1">Defective in cullin neddylation protein</fullName>
    </recommendedName>
</protein>
<organism evidence="3 4">
    <name type="scientific">Triparma columacea</name>
    <dbReference type="NCBI Taxonomy" id="722753"/>
    <lineage>
        <taxon>Eukaryota</taxon>
        <taxon>Sar</taxon>
        <taxon>Stramenopiles</taxon>
        <taxon>Ochrophyta</taxon>
        <taxon>Bolidophyceae</taxon>
        <taxon>Parmales</taxon>
        <taxon>Triparmaceae</taxon>
        <taxon>Triparma</taxon>
    </lineage>
</organism>
<name>A0A9W7GBN8_9STRA</name>
<sequence>MWGSGKKKSKSGGGGKSSFDSASCTALFNKYTTEDDPFAISMEGIGDLCDDLDLDPTVDVRVLVLFFKLGATAKPGEISQGEWNRGCEALSLEGIEGFKKLIPSLDTGFMDHDEFRKFYKFVFQFSREGTNKTIEKDMVVALLQMVLCDRNNAHLNSFCEFLNKSGEENERISLDAWQSFLAFSLETSEGCEEYDMDGGAWPVLIDEYVSWKRGPADTKKK</sequence>
<dbReference type="InterPro" id="IPR014764">
    <property type="entry name" value="DCN-prot"/>
</dbReference>
<accession>A0A9W7GBN8</accession>
<dbReference type="PANTHER" id="PTHR12281">
    <property type="entry name" value="RP42 RELATED"/>
    <property type="match status" value="1"/>
</dbReference>
<gene>
    <name evidence="3" type="ORF">TrCOL_g5917</name>
</gene>
<dbReference type="Gene3D" id="1.10.238.10">
    <property type="entry name" value="EF-hand"/>
    <property type="match status" value="1"/>
</dbReference>
<evidence type="ECO:0000313" key="4">
    <source>
        <dbReference type="Proteomes" id="UP001165065"/>
    </source>
</evidence>
<feature type="domain" description="DCUN1" evidence="2">
    <location>
        <begin position="19"/>
        <end position="213"/>
    </location>
</feature>
<evidence type="ECO:0000256" key="1">
    <source>
        <dbReference type="RuleBase" id="RU410713"/>
    </source>
</evidence>
<dbReference type="PROSITE" id="PS51229">
    <property type="entry name" value="DCUN1"/>
    <property type="match status" value="1"/>
</dbReference>
<dbReference type="Pfam" id="PF03556">
    <property type="entry name" value="Cullin_binding"/>
    <property type="match status" value="1"/>
</dbReference>
<dbReference type="AlphaFoldDB" id="A0A9W7GBN8"/>
<keyword evidence="4" id="KW-1185">Reference proteome</keyword>
<dbReference type="GO" id="GO:0097602">
    <property type="term" value="F:cullin family protein binding"/>
    <property type="evidence" value="ECO:0007669"/>
    <property type="project" value="TreeGrafter"/>
</dbReference>
<dbReference type="Gene3D" id="1.10.238.200">
    <property type="entry name" value="Cullin, PONY binding domain"/>
    <property type="match status" value="1"/>
</dbReference>
<dbReference type="PANTHER" id="PTHR12281:SF31">
    <property type="entry name" value="DCN1-LIKE PROTEIN 3"/>
    <property type="match status" value="1"/>
</dbReference>
<dbReference type="GO" id="GO:0032182">
    <property type="term" value="F:ubiquitin-like protein binding"/>
    <property type="evidence" value="ECO:0007669"/>
    <property type="project" value="TreeGrafter"/>
</dbReference>
<dbReference type="GO" id="GO:0031624">
    <property type="term" value="F:ubiquitin conjugating enzyme binding"/>
    <property type="evidence" value="ECO:0007669"/>
    <property type="project" value="TreeGrafter"/>
</dbReference>
<evidence type="ECO:0000313" key="3">
    <source>
        <dbReference type="EMBL" id="GMI40397.1"/>
    </source>
</evidence>
<dbReference type="Proteomes" id="UP001165065">
    <property type="component" value="Unassembled WGS sequence"/>
</dbReference>
<dbReference type="InterPro" id="IPR042460">
    <property type="entry name" value="DCN1-like_PONY"/>
</dbReference>
<dbReference type="EMBL" id="BRYA01000127">
    <property type="protein sequence ID" value="GMI40397.1"/>
    <property type="molecule type" value="Genomic_DNA"/>
</dbReference>
<comment type="caution">
    <text evidence="3">The sequence shown here is derived from an EMBL/GenBank/DDBJ whole genome shotgun (WGS) entry which is preliminary data.</text>
</comment>
<dbReference type="OrthoDB" id="27198at2759"/>
<reference evidence="4" key="1">
    <citation type="journal article" date="2023" name="Commun. Biol.">
        <title>Genome analysis of Parmales, the sister group of diatoms, reveals the evolutionary specialization of diatoms from phago-mixotrophs to photoautotrophs.</title>
        <authorList>
            <person name="Ban H."/>
            <person name="Sato S."/>
            <person name="Yoshikawa S."/>
            <person name="Yamada K."/>
            <person name="Nakamura Y."/>
            <person name="Ichinomiya M."/>
            <person name="Sato N."/>
            <person name="Blanc-Mathieu R."/>
            <person name="Endo H."/>
            <person name="Kuwata A."/>
            <person name="Ogata H."/>
        </authorList>
    </citation>
    <scope>NUCLEOTIDE SEQUENCE [LARGE SCALE GENOMIC DNA]</scope>
</reference>
<dbReference type="GO" id="GO:0045116">
    <property type="term" value="P:protein neddylation"/>
    <property type="evidence" value="ECO:0007669"/>
    <property type="project" value="TreeGrafter"/>
</dbReference>